<dbReference type="GO" id="GO:0005886">
    <property type="term" value="C:plasma membrane"/>
    <property type="evidence" value="ECO:0007669"/>
    <property type="project" value="UniProtKB-SubCell"/>
</dbReference>
<feature type="transmembrane region" description="Helical" evidence="12">
    <location>
        <begin position="139"/>
        <end position="163"/>
    </location>
</feature>
<keyword evidence="2 12" id="KW-1003">Cell membrane</keyword>
<feature type="transmembrane region" description="Helical" evidence="12">
    <location>
        <begin position="105"/>
        <end position="127"/>
    </location>
</feature>
<evidence type="ECO:0000256" key="10">
    <source>
        <dbReference type="ARBA" id="ARBA00035120"/>
    </source>
</evidence>
<feature type="transmembrane region" description="Helical" evidence="12">
    <location>
        <begin position="175"/>
        <end position="199"/>
    </location>
</feature>
<dbReference type="Pfam" id="PF02537">
    <property type="entry name" value="CRCB"/>
    <property type="match status" value="2"/>
</dbReference>
<sequence length="237" mass="26132">MKQLLAIALGGSAGAILRFVISNGVYQGLGRVFPYGTLAVNLIGCFLMGLLTEVLLLQPPSGLTITYRPAILVGLFGALTTFSTFSLETIYLIERGYLLRAMSNIVISVSSCLFVTWIGLLSGRVLFFYKSGAVRLFGWLLPYGILFINFIGAFLIGLFTQVLVQQIAVSTEYRAAIMVILTGLFTTFSGLYFILYLLTEGYTFKQELHNLLILFLINMMTCIIAVWVGLLAGKQFQ</sequence>
<keyword evidence="3" id="KW-0997">Cell inner membrane</keyword>
<comment type="subcellular location">
    <subcellularLocation>
        <location evidence="1 12">Cell membrane</location>
        <topology evidence="1 12">Multi-pass membrane protein</topology>
    </subcellularLocation>
</comment>
<proteinExistence type="inferred from homology"/>
<comment type="catalytic activity">
    <reaction evidence="11">
        <text>fluoride(in) = fluoride(out)</text>
        <dbReference type="Rhea" id="RHEA:76159"/>
        <dbReference type="ChEBI" id="CHEBI:17051"/>
    </reaction>
    <physiologicalReaction direction="left-to-right" evidence="11">
        <dbReference type="Rhea" id="RHEA:76160"/>
    </physiologicalReaction>
</comment>
<keyword evidence="9 12" id="KW-0407">Ion channel</keyword>
<dbReference type="Proteomes" id="UP000516072">
    <property type="component" value="Chromosome"/>
</dbReference>
<organism evidence="13 14">
    <name type="scientific">Candidatus Nitrosacidococcus tergens</name>
    <dbReference type="NCBI Taxonomy" id="553981"/>
    <lineage>
        <taxon>Bacteria</taxon>
        <taxon>Pseudomonadati</taxon>
        <taxon>Pseudomonadota</taxon>
        <taxon>Gammaproteobacteria</taxon>
        <taxon>Chromatiales</taxon>
        <taxon>Chromatiaceae</taxon>
        <taxon>Candidatus Nitrosacidococcus</taxon>
    </lineage>
</organism>
<evidence type="ECO:0000256" key="6">
    <source>
        <dbReference type="ARBA" id="ARBA00023053"/>
    </source>
</evidence>
<evidence type="ECO:0000313" key="13">
    <source>
        <dbReference type="EMBL" id="CAB1274186.1"/>
    </source>
</evidence>
<dbReference type="PANTHER" id="PTHR28259:SF1">
    <property type="entry name" value="FLUORIDE EXPORT PROTEIN 1-RELATED"/>
    <property type="match status" value="1"/>
</dbReference>
<protein>
    <recommendedName>
        <fullName evidence="12">Fluoride-specific ion channel FluC</fullName>
    </recommendedName>
</protein>
<gene>
    <name evidence="12 13" type="primary">crcB</name>
    <name evidence="12" type="synonym">fluC</name>
    <name evidence="13" type="ORF">NSCAC_0043</name>
</gene>
<keyword evidence="7 12" id="KW-0406">Ion transport</keyword>
<keyword evidence="14" id="KW-1185">Reference proteome</keyword>
<comment type="activity regulation">
    <text evidence="12">Na(+) is not transported, but it plays an essential structural role and its presence is essential for fluoride channel function.</text>
</comment>
<dbReference type="InterPro" id="IPR003691">
    <property type="entry name" value="FluC"/>
</dbReference>
<evidence type="ECO:0000256" key="1">
    <source>
        <dbReference type="ARBA" id="ARBA00004651"/>
    </source>
</evidence>
<feature type="transmembrane region" description="Helical" evidence="12">
    <location>
        <begin position="211"/>
        <end position="232"/>
    </location>
</feature>
<evidence type="ECO:0000256" key="12">
    <source>
        <dbReference type="HAMAP-Rule" id="MF_00454"/>
    </source>
</evidence>
<dbReference type="KEGG" id="ntg:NSCAC_0043"/>
<evidence type="ECO:0000256" key="4">
    <source>
        <dbReference type="ARBA" id="ARBA00022692"/>
    </source>
</evidence>
<dbReference type="RefSeq" id="WP_197744455.1">
    <property type="nucleotide sequence ID" value="NZ_LR778175.1"/>
</dbReference>
<dbReference type="NCBIfam" id="TIGR00494">
    <property type="entry name" value="crcB"/>
    <property type="match status" value="1"/>
</dbReference>
<evidence type="ECO:0000256" key="2">
    <source>
        <dbReference type="ARBA" id="ARBA00022475"/>
    </source>
</evidence>
<comment type="similarity">
    <text evidence="10 12">Belongs to the fluoride channel Fluc/FEX (TC 1.A.43) family.</text>
</comment>
<keyword evidence="8 12" id="KW-0472">Membrane</keyword>
<keyword evidence="4 12" id="KW-0812">Transmembrane</keyword>
<evidence type="ECO:0000256" key="7">
    <source>
        <dbReference type="ARBA" id="ARBA00023065"/>
    </source>
</evidence>
<dbReference type="GO" id="GO:0046872">
    <property type="term" value="F:metal ion binding"/>
    <property type="evidence" value="ECO:0007669"/>
    <property type="project" value="UniProtKB-KW"/>
</dbReference>
<feature type="transmembrane region" description="Helical" evidence="12">
    <location>
        <begin position="69"/>
        <end position="93"/>
    </location>
</feature>
<keyword evidence="5 12" id="KW-1133">Transmembrane helix</keyword>
<evidence type="ECO:0000256" key="5">
    <source>
        <dbReference type="ARBA" id="ARBA00022989"/>
    </source>
</evidence>
<evidence type="ECO:0000313" key="14">
    <source>
        <dbReference type="Proteomes" id="UP000516072"/>
    </source>
</evidence>
<dbReference type="AlphaFoldDB" id="A0A7G1Q712"/>
<comment type="function">
    <text evidence="12">Fluoride-specific ion channel. Important for reducing fluoride concentration in the cell, thus reducing its toxicity.</text>
</comment>
<name>A0A7G1Q712_9GAMM</name>
<accession>A0A7G1Q712</accession>
<dbReference type="PANTHER" id="PTHR28259">
    <property type="entry name" value="FLUORIDE EXPORT PROTEIN 1-RELATED"/>
    <property type="match status" value="1"/>
</dbReference>
<evidence type="ECO:0000256" key="9">
    <source>
        <dbReference type="ARBA" id="ARBA00023303"/>
    </source>
</evidence>
<keyword evidence="12" id="KW-0479">Metal-binding</keyword>
<dbReference type="GO" id="GO:0062054">
    <property type="term" value="F:fluoride channel activity"/>
    <property type="evidence" value="ECO:0007669"/>
    <property type="project" value="UniProtKB-UniRule"/>
</dbReference>
<keyword evidence="12" id="KW-0813">Transport</keyword>
<dbReference type="EMBL" id="LR778175">
    <property type="protein sequence ID" value="CAB1274186.1"/>
    <property type="molecule type" value="Genomic_DNA"/>
</dbReference>
<feature type="binding site" evidence="12">
    <location>
        <position position="80"/>
    </location>
    <ligand>
        <name>Na(+)</name>
        <dbReference type="ChEBI" id="CHEBI:29101"/>
        <note>structural</note>
    </ligand>
</feature>
<dbReference type="GO" id="GO:0140114">
    <property type="term" value="P:cellular detoxification of fluoride"/>
    <property type="evidence" value="ECO:0007669"/>
    <property type="project" value="UniProtKB-UniRule"/>
</dbReference>
<keyword evidence="6 12" id="KW-0915">Sodium</keyword>
<dbReference type="HAMAP" id="MF_00454">
    <property type="entry name" value="FluC"/>
    <property type="match status" value="1"/>
</dbReference>
<evidence type="ECO:0000256" key="8">
    <source>
        <dbReference type="ARBA" id="ARBA00023136"/>
    </source>
</evidence>
<evidence type="ECO:0000256" key="3">
    <source>
        <dbReference type="ARBA" id="ARBA00022519"/>
    </source>
</evidence>
<feature type="binding site" evidence="12">
    <location>
        <position position="77"/>
    </location>
    <ligand>
        <name>Na(+)</name>
        <dbReference type="ChEBI" id="CHEBI:29101"/>
        <note>structural</note>
    </ligand>
</feature>
<feature type="transmembrane region" description="Helical" evidence="12">
    <location>
        <begin position="32"/>
        <end position="57"/>
    </location>
</feature>
<reference evidence="13 14" key="1">
    <citation type="submission" date="2020-03" db="EMBL/GenBank/DDBJ databases">
        <authorList>
            <person name="Picone N."/>
        </authorList>
    </citation>
    <scope>NUCLEOTIDE SEQUENCE [LARGE SCALE GENOMIC DNA]</scope>
    <source>
        <strain evidence="13">NSCAC1</strain>
    </source>
</reference>
<evidence type="ECO:0000256" key="11">
    <source>
        <dbReference type="ARBA" id="ARBA00035585"/>
    </source>
</evidence>